<dbReference type="Proteomes" id="UP001055125">
    <property type="component" value="Unassembled WGS sequence"/>
</dbReference>
<evidence type="ECO:0000313" key="2">
    <source>
        <dbReference type="Proteomes" id="UP001055125"/>
    </source>
</evidence>
<proteinExistence type="predicted"/>
<reference evidence="1" key="1">
    <citation type="journal article" date="2021" name="Front. Microbiol.">
        <title>Comprehensive Comparative Genomics and Phenotyping of Methylobacterium Species.</title>
        <authorList>
            <person name="Alessa O."/>
            <person name="Ogura Y."/>
            <person name="Fujitani Y."/>
            <person name="Takami H."/>
            <person name="Hayashi T."/>
            <person name="Sahin N."/>
            <person name="Tani A."/>
        </authorList>
    </citation>
    <scope>NUCLEOTIDE SEQUENCE</scope>
    <source>
        <strain evidence="1">DSM 19015</strain>
    </source>
</reference>
<dbReference type="RefSeq" id="WP_238243582.1">
    <property type="nucleotide sequence ID" value="NZ_BPQP01000022.1"/>
</dbReference>
<comment type="caution">
    <text evidence="1">The sequence shown here is derived from an EMBL/GenBank/DDBJ whole genome shotgun (WGS) entry which is preliminary data.</text>
</comment>
<organism evidence="1 2">
    <name type="scientific">Methylobacterium iners</name>
    <dbReference type="NCBI Taxonomy" id="418707"/>
    <lineage>
        <taxon>Bacteria</taxon>
        <taxon>Pseudomonadati</taxon>
        <taxon>Pseudomonadota</taxon>
        <taxon>Alphaproteobacteria</taxon>
        <taxon>Hyphomicrobiales</taxon>
        <taxon>Methylobacteriaceae</taxon>
        <taxon>Methylobacterium</taxon>
    </lineage>
</organism>
<accession>A0ABQ4RXV3</accession>
<sequence length="468" mass="50081">MTGGYDERCAADLANVCEGRDLSRQDRAWLARAVTGAMRPNRDKPLWDLAHALTALAQLAGARDGRDLVTLALDPDLARAATIEARFSGARAGSAEADARGLVIEGAGWRITWSGLARLLALAEFVLTAEDLAGIATLSGWFDELAREPGAEAAGFLSKRLARHLAAYRNAHLPLAPLERRFRAILGFLHGRSDFGDDDVLEFWRAEMGEDERPGFRTIAEHFVTFEAVVSALGGLAGLRAAASLDSDEAWHDRVDTSLADIVGDEPAENLAAMLLGLPEGPKILTGAERDDLVDLLRLDPFHRTRPLTTLRAVSFGRVQSGIANRLRRGGGGGEVAERAACIDAEPYDAIAVRAACLAAHLKLMVGIAACLRLPAETADAALRAALQAAEADLKRVRRSGFDGDRVALAAGFAAVDETLVRTAEEVAALIRAMQNLEARRPLPEIFAADRPIFAETLTQAYAGESVS</sequence>
<keyword evidence="2" id="KW-1185">Reference proteome</keyword>
<reference evidence="1" key="2">
    <citation type="submission" date="2021-08" db="EMBL/GenBank/DDBJ databases">
        <authorList>
            <person name="Tani A."/>
            <person name="Ola A."/>
            <person name="Ogura Y."/>
            <person name="Katsura K."/>
            <person name="Hayashi T."/>
        </authorList>
    </citation>
    <scope>NUCLEOTIDE SEQUENCE</scope>
    <source>
        <strain evidence="1">DSM 19015</strain>
    </source>
</reference>
<dbReference type="EMBL" id="BPQP01000022">
    <property type="protein sequence ID" value="GJD94407.1"/>
    <property type="molecule type" value="Genomic_DNA"/>
</dbReference>
<gene>
    <name evidence="1" type="ORF">OCOJLMKI_1609</name>
</gene>
<evidence type="ECO:0000313" key="1">
    <source>
        <dbReference type="EMBL" id="GJD94407.1"/>
    </source>
</evidence>
<name>A0ABQ4RXV3_9HYPH</name>
<protein>
    <submittedName>
        <fullName evidence="1">Uncharacterized protein</fullName>
    </submittedName>
</protein>